<keyword evidence="3" id="KW-1185">Reference proteome</keyword>
<dbReference type="GeneID" id="19325020"/>
<dbReference type="InterPro" id="IPR009571">
    <property type="entry name" value="SUR7/Rim9-like_fungi"/>
</dbReference>
<gene>
    <name evidence="2" type="ORF">UCRPA7_4558</name>
</gene>
<dbReference type="Proteomes" id="UP000014074">
    <property type="component" value="Unassembled WGS sequence"/>
</dbReference>
<organism evidence="2 3">
    <name type="scientific">Phaeoacremonium minimum (strain UCR-PA7)</name>
    <name type="common">Esca disease fungus</name>
    <name type="synonym">Togninia minima</name>
    <dbReference type="NCBI Taxonomy" id="1286976"/>
    <lineage>
        <taxon>Eukaryota</taxon>
        <taxon>Fungi</taxon>
        <taxon>Dikarya</taxon>
        <taxon>Ascomycota</taxon>
        <taxon>Pezizomycotina</taxon>
        <taxon>Sordariomycetes</taxon>
        <taxon>Sordariomycetidae</taxon>
        <taxon>Togniniales</taxon>
        <taxon>Togniniaceae</taxon>
        <taxon>Phaeoacremonium</taxon>
    </lineage>
</organism>
<dbReference type="EMBL" id="KB933121">
    <property type="protein sequence ID" value="EON99895.1"/>
    <property type="molecule type" value="Genomic_DNA"/>
</dbReference>
<feature type="transmembrane region" description="Helical" evidence="1">
    <location>
        <begin position="68"/>
        <end position="92"/>
    </location>
</feature>
<dbReference type="InterPro" id="IPR052413">
    <property type="entry name" value="SUR7_domain"/>
</dbReference>
<dbReference type="GO" id="GO:0005886">
    <property type="term" value="C:plasma membrane"/>
    <property type="evidence" value="ECO:0007669"/>
    <property type="project" value="InterPro"/>
</dbReference>
<dbReference type="HOGENOM" id="CLU_1361269_0_0_1"/>
<reference evidence="3" key="1">
    <citation type="journal article" date="2013" name="Genome Announc.">
        <title>Draft genome sequence of the ascomycete Phaeoacremonium aleophilum strain UCR-PA7, a causal agent of the esca disease complex in grapevines.</title>
        <authorList>
            <person name="Blanco-Ulate B."/>
            <person name="Rolshausen P."/>
            <person name="Cantu D."/>
        </authorList>
    </citation>
    <scope>NUCLEOTIDE SEQUENCE [LARGE SCALE GENOMIC DNA]</scope>
    <source>
        <strain evidence="3">UCR-PA7</strain>
    </source>
</reference>
<feature type="transmembrane region" description="Helical" evidence="1">
    <location>
        <begin position="38"/>
        <end position="56"/>
    </location>
</feature>
<accession>R8BKQ1</accession>
<protein>
    <submittedName>
        <fullName evidence="2">Putative sur7 protein</fullName>
    </submittedName>
</protein>
<dbReference type="PANTHER" id="PTHR28019:SF2">
    <property type="entry name" value="CELL MEMBRANE PROTEIN YLR413W-RELATED"/>
    <property type="match status" value="1"/>
</dbReference>
<dbReference type="AlphaFoldDB" id="R8BKQ1"/>
<dbReference type="Pfam" id="PF06687">
    <property type="entry name" value="SUR7"/>
    <property type="match status" value="1"/>
</dbReference>
<dbReference type="RefSeq" id="XP_007915301.1">
    <property type="nucleotide sequence ID" value="XM_007917110.1"/>
</dbReference>
<feature type="transmembrane region" description="Helical" evidence="1">
    <location>
        <begin position="104"/>
        <end position="125"/>
    </location>
</feature>
<dbReference type="OrthoDB" id="2327445at2759"/>
<evidence type="ECO:0000256" key="1">
    <source>
        <dbReference type="SAM" id="Phobius"/>
    </source>
</evidence>
<keyword evidence="1" id="KW-0812">Transmembrane</keyword>
<sequence length="201" mass="21877">MHSSSIPLPGLSAYMISINGVTYCSKPKNLYWFNPVEILMSELLAGATIALPAEVIQILDILRITSNIMYGFFITGTVLSFVMIFITPVAILSRWWSLPMALTAALNGFIILAATVIATVISIVFKYAATAQSDLNIHADVGVKMFVFMWMATGFAGLSFVIHSALGCCSSEDGPAGITIIKLEAKCVTWKYTQHFPSIRV</sequence>
<name>R8BKQ1_PHAM7</name>
<dbReference type="GO" id="GO:0051285">
    <property type="term" value="C:cell cortex of cell tip"/>
    <property type="evidence" value="ECO:0007669"/>
    <property type="project" value="TreeGrafter"/>
</dbReference>
<dbReference type="PANTHER" id="PTHR28019">
    <property type="entry name" value="CELL MEMBRANE PROTEIN YLR413W-RELATED"/>
    <property type="match status" value="1"/>
</dbReference>
<evidence type="ECO:0000313" key="3">
    <source>
        <dbReference type="Proteomes" id="UP000014074"/>
    </source>
</evidence>
<keyword evidence="1" id="KW-1133">Transmembrane helix</keyword>
<evidence type="ECO:0000313" key="2">
    <source>
        <dbReference type="EMBL" id="EON99895.1"/>
    </source>
</evidence>
<keyword evidence="1" id="KW-0472">Membrane</keyword>
<dbReference type="eggNOG" id="ENOG502QRB5">
    <property type="taxonomic scope" value="Eukaryota"/>
</dbReference>
<feature type="transmembrane region" description="Helical" evidence="1">
    <location>
        <begin position="146"/>
        <end position="166"/>
    </location>
</feature>
<dbReference type="KEGG" id="tmn:UCRPA7_4558"/>
<dbReference type="GO" id="GO:0031505">
    <property type="term" value="P:fungal-type cell wall organization"/>
    <property type="evidence" value="ECO:0007669"/>
    <property type="project" value="TreeGrafter"/>
</dbReference>
<proteinExistence type="predicted"/>